<evidence type="ECO:0000313" key="1">
    <source>
        <dbReference type="EMBL" id="SDJ74687.1"/>
    </source>
</evidence>
<proteinExistence type="predicted"/>
<dbReference type="RefSeq" id="WP_093608079.1">
    <property type="nucleotide sequence ID" value="NZ_FNFF01000002.1"/>
</dbReference>
<reference evidence="1 2" key="1">
    <citation type="submission" date="2016-10" db="EMBL/GenBank/DDBJ databases">
        <authorList>
            <person name="de Groot N.N."/>
        </authorList>
    </citation>
    <scope>NUCLEOTIDE SEQUENCE [LARGE SCALE GENOMIC DNA]</scope>
    <source>
        <strain evidence="1 2">CGMCC 4.5727</strain>
    </source>
</reference>
<keyword evidence="2" id="KW-1185">Reference proteome</keyword>
<dbReference type="Proteomes" id="UP000199155">
    <property type="component" value="Unassembled WGS sequence"/>
</dbReference>
<gene>
    <name evidence="1" type="ORF">SAMN05421806_102309</name>
</gene>
<sequence>MPWRGSNYPGELPTLGWKILDWIGEYLIVPDGPAAGEPLVLTDEQAMFVLQLYAIDPHFNGPAIRGRSLLNGRRIRRAVLSRPKGWGKSPLLAALCLAEALGPVVPDGWDADGEPVGREWTSLGFKAKVQVVATSEDQTANTWDPLLEMARNGGVRDAYAIEPMESFVNVPDGRIEFTTSAANSREGFRPVFSVMDQTESWTPSNGGRKLAATIRRNLTKVNGASVETPNAFVPGEDSVAERSFEAWKKQVEGKTKADDGLLFDHREAPAETDPAEEDSLLAGLAVAYGGSADANGGWVNLRRVLMDYWDPDTDPQDARRYFLNQVTHATDSWLAQPEWAGCAASEKTVSGGDRIVLGFDGSRRRRKGVTDATALIACRVEDGHLFPIQVWEQPDGPAGDDWEVPVAEVLAAVEDTFRRFDVVGFYADPAKWEGHIATWEAKYGAKLPVKAGRQHPIEWWMTGGRSGLIVRALDKFHAAVIDRELTHNGSSVLTRHILNARRRPSASGLQIAKEHPDSPRKIDAAVASVLAWQCRLDAVATGARNRSRKVMILR</sequence>
<name>A0A1G8W999_9ACTN</name>
<dbReference type="STRING" id="417292.SAMN05421806_102309"/>
<accession>A0A1G8W999</accession>
<protein>
    <submittedName>
        <fullName evidence="1">Phage terminase-like protein, large subunit, contains N-terminal HTH domain</fullName>
    </submittedName>
</protein>
<evidence type="ECO:0000313" key="2">
    <source>
        <dbReference type="Proteomes" id="UP000199155"/>
    </source>
</evidence>
<dbReference type="EMBL" id="FNFF01000002">
    <property type="protein sequence ID" value="SDJ74687.1"/>
    <property type="molecule type" value="Genomic_DNA"/>
</dbReference>
<dbReference type="OrthoDB" id="3197057at2"/>
<dbReference type="AlphaFoldDB" id="A0A1G8W999"/>
<organism evidence="1 2">
    <name type="scientific">Streptomyces indicus</name>
    <dbReference type="NCBI Taxonomy" id="417292"/>
    <lineage>
        <taxon>Bacteria</taxon>
        <taxon>Bacillati</taxon>
        <taxon>Actinomycetota</taxon>
        <taxon>Actinomycetes</taxon>
        <taxon>Kitasatosporales</taxon>
        <taxon>Streptomycetaceae</taxon>
        <taxon>Streptomyces</taxon>
    </lineage>
</organism>